<protein>
    <submittedName>
        <fullName evidence="1">Uncharacterized protein</fullName>
    </submittedName>
</protein>
<comment type="caution">
    <text evidence="1">The sequence shown here is derived from an EMBL/GenBank/DDBJ whole genome shotgun (WGS) entry which is preliminary data.</text>
</comment>
<keyword evidence="2" id="KW-1185">Reference proteome</keyword>
<evidence type="ECO:0000313" key="2">
    <source>
        <dbReference type="Proteomes" id="UP000284119"/>
    </source>
</evidence>
<dbReference type="EMBL" id="RAHG01000007">
    <property type="protein sequence ID" value="RJT11913.1"/>
    <property type="molecule type" value="Genomic_DNA"/>
</dbReference>
<evidence type="ECO:0000313" key="1">
    <source>
        <dbReference type="EMBL" id="RJT11913.1"/>
    </source>
</evidence>
<accession>A0ABX9NXW1</accession>
<organism evidence="1 2">
    <name type="scientific">Rahnella inusitata</name>
    <dbReference type="NCBI Taxonomy" id="58169"/>
    <lineage>
        <taxon>Bacteria</taxon>
        <taxon>Pseudomonadati</taxon>
        <taxon>Pseudomonadota</taxon>
        <taxon>Gammaproteobacteria</taxon>
        <taxon>Enterobacterales</taxon>
        <taxon>Yersiniaceae</taxon>
        <taxon>Rahnella</taxon>
    </lineage>
</organism>
<dbReference type="RefSeq" id="WP_112164684.1">
    <property type="nucleotide sequence ID" value="NZ_JBFUVH010000001.1"/>
</dbReference>
<name>A0ABX9NXW1_9GAMM</name>
<sequence length="249" mass="27062">MSFQDINLYQNGTPIVSPGDTVIVPFTFVSTGIDSPGSRIHAIAPKHCHILAMSVYSPSKVVIAEDGLSSNIINTNGGGWNANRSITLSVDADAPDNTVLSGGSLTYYSSENVPGSSCPLLINTGAEIKPITVSYEKRGSWQDWETQQWIYSYRINLTSAKTNISNWLVAFDNLPAGSEIVNPQTLWVTVLANGTEGTVVLEAPQEGTHIIMPDTILSIDIEIKYSGTDNDVERYSQLYNLIAYDLTEV</sequence>
<dbReference type="Proteomes" id="UP000284119">
    <property type="component" value="Unassembled WGS sequence"/>
</dbReference>
<gene>
    <name evidence="1" type="ORF">D5396_15695</name>
</gene>
<proteinExistence type="predicted"/>
<reference evidence="1 2" key="1">
    <citation type="submission" date="2018-09" db="EMBL/GenBank/DDBJ databases">
        <authorList>
            <person name="Le Fleche-Mateos A."/>
        </authorList>
    </citation>
    <scope>NUCLEOTIDE SEQUENCE [LARGE SCALE GENOMIC DNA]</scope>
    <source>
        <strain evidence="1 2">DSM 30078</strain>
    </source>
</reference>